<reference evidence="1 2" key="1">
    <citation type="submission" date="2024-06" db="EMBL/GenBank/DDBJ databases">
        <authorList>
            <person name="Pan Q."/>
            <person name="Wen M."/>
            <person name="Jouanno E."/>
            <person name="Zahm M."/>
            <person name="Klopp C."/>
            <person name="Cabau C."/>
            <person name="Louis A."/>
            <person name="Berthelot C."/>
            <person name="Parey E."/>
            <person name="Roest Crollius H."/>
            <person name="Montfort J."/>
            <person name="Robinson-Rechavi M."/>
            <person name="Bouchez O."/>
            <person name="Lampietro C."/>
            <person name="Lopez Roques C."/>
            <person name="Donnadieu C."/>
            <person name="Postlethwait J."/>
            <person name="Bobe J."/>
            <person name="Verreycken H."/>
            <person name="Guiguen Y."/>
        </authorList>
    </citation>
    <scope>NUCLEOTIDE SEQUENCE [LARGE SCALE GENOMIC DNA]</scope>
    <source>
        <strain evidence="1">Up_M1</strain>
        <tissue evidence="1">Testis</tissue>
    </source>
</reference>
<proteinExistence type="predicted"/>
<name>A0ABD0X6W6_UMBPY</name>
<organism evidence="1 2">
    <name type="scientific">Umbra pygmaea</name>
    <name type="common">Eastern mudminnow</name>
    <dbReference type="NCBI Taxonomy" id="75934"/>
    <lineage>
        <taxon>Eukaryota</taxon>
        <taxon>Metazoa</taxon>
        <taxon>Chordata</taxon>
        <taxon>Craniata</taxon>
        <taxon>Vertebrata</taxon>
        <taxon>Euteleostomi</taxon>
        <taxon>Actinopterygii</taxon>
        <taxon>Neopterygii</taxon>
        <taxon>Teleostei</taxon>
        <taxon>Protacanthopterygii</taxon>
        <taxon>Esociformes</taxon>
        <taxon>Umbridae</taxon>
        <taxon>Umbra</taxon>
    </lineage>
</organism>
<dbReference type="EMBL" id="JAGEUA010000003">
    <property type="protein sequence ID" value="KAL0994725.1"/>
    <property type="molecule type" value="Genomic_DNA"/>
</dbReference>
<protein>
    <submittedName>
        <fullName evidence="1">Uncharacterized protein</fullName>
    </submittedName>
</protein>
<accession>A0ABD0X6W6</accession>
<sequence>MNEARYWAPGLVFSAILHTREGRAEATRTQSLFDALDEILIKPKRSAEWNMSVFEAGMLDADREAMETNSRAGGVNVSLASQNQPGGCGRVLFCLDPFLLTQRSKVLIHAFYIPR</sequence>
<gene>
    <name evidence="1" type="ORF">UPYG_G00126330</name>
</gene>
<evidence type="ECO:0000313" key="2">
    <source>
        <dbReference type="Proteomes" id="UP001557470"/>
    </source>
</evidence>
<dbReference type="Proteomes" id="UP001557470">
    <property type="component" value="Unassembled WGS sequence"/>
</dbReference>
<comment type="caution">
    <text evidence="1">The sequence shown here is derived from an EMBL/GenBank/DDBJ whole genome shotgun (WGS) entry which is preliminary data.</text>
</comment>
<evidence type="ECO:0000313" key="1">
    <source>
        <dbReference type="EMBL" id="KAL0994725.1"/>
    </source>
</evidence>
<keyword evidence="2" id="KW-1185">Reference proteome</keyword>
<dbReference type="AlphaFoldDB" id="A0ABD0X6W6"/>